<comment type="caution">
    <text evidence="2">The sequence shown here is derived from an EMBL/GenBank/DDBJ whole genome shotgun (WGS) entry which is preliminary data.</text>
</comment>
<dbReference type="InterPro" id="IPR037883">
    <property type="entry name" value="Knr4/Smi1-like_sf"/>
</dbReference>
<feature type="domain" description="Knr4/Smi1-like" evidence="1">
    <location>
        <begin position="30"/>
        <end position="141"/>
    </location>
</feature>
<keyword evidence="3" id="KW-1185">Reference proteome</keyword>
<protein>
    <recommendedName>
        <fullName evidence="1">Knr4/Smi1-like domain-containing protein</fullName>
    </recommendedName>
</protein>
<name>A0A846HKW2_9CYAN</name>
<proteinExistence type="predicted"/>
<evidence type="ECO:0000259" key="1">
    <source>
        <dbReference type="Pfam" id="PF09346"/>
    </source>
</evidence>
<dbReference type="RefSeq" id="WP_039752312.1">
    <property type="nucleotide sequence ID" value="NZ_JTCM02000172.1"/>
</dbReference>
<dbReference type="EMBL" id="JTCM02000172">
    <property type="protein sequence ID" value="NEU77279.1"/>
    <property type="molecule type" value="Genomic_DNA"/>
</dbReference>
<dbReference type="Pfam" id="PF09346">
    <property type="entry name" value="SMI1_KNR4"/>
    <property type="match status" value="1"/>
</dbReference>
<dbReference type="AlphaFoldDB" id="A0A846HKW2"/>
<dbReference type="InterPro" id="IPR018958">
    <property type="entry name" value="Knr4/Smi1-like_dom"/>
</dbReference>
<gene>
    <name evidence="2" type="ORF">PI95_033555</name>
</gene>
<organism evidence="2 3">
    <name type="scientific">Hassallia byssoidea VB512170</name>
    <dbReference type="NCBI Taxonomy" id="1304833"/>
    <lineage>
        <taxon>Bacteria</taxon>
        <taxon>Bacillati</taxon>
        <taxon>Cyanobacteriota</taxon>
        <taxon>Cyanophyceae</taxon>
        <taxon>Nostocales</taxon>
        <taxon>Tolypothrichaceae</taxon>
        <taxon>Hassallia</taxon>
    </lineage>
</organism>
<accession>A0A846HKW2</accession>
<evidence type="ECO:0000313" key="3">
    <source>
        <dbReference type="Proteomes" id="UP000031549"/>
    </source>
</evidence>
<evidence type="ECO:0000313" key="2">
    <source>
        <dbReference type="EMBL" id="NEU77279.1"/>
    </source>
</evidence>
<dbReference type="Proteomes" id="UP000031549">
    <property type="component" value="Unassembled WGS sequence"/>
</dbReference>
<reference evidence="2 3" key="1">
    <citation type="journal article" date="2015" name="Genome Announc.">
        <title>Draft Genome Sequence of Cyanobacterium Hassallia byssoidea Strain VB512170, Isolated from Monuments in India.</title>
        <authorList>
            <person name="Singh D."/>
            <person name="Chandrababunaidu M.M."/>
            <person name="Panda A."/>
            <person name="Sen D."/>
            <person name="Bhattacharyya S."/>
            <person name="Adhikary S.P."/>
            <person name="Tripathy S."/>
        </authorList>
    </citation>
    <scope>NUCLEOTIDE SEQUENCE [LARGE SCALE GENOMIC DNA]</scope>
    <source>
        <strain evidence="2 3">VB512170</strain>
    </source>
</reference>
<dbReference type="SUPFAM" id="SSF160631">
    <property type="entry name" value="SMI1/KNR4-like"/>
    <property type="match status" value="1"/>
</dbReference>
<sequence>MLTLTTSLEKIVKWLRFYYPEAVSSLRPGLTYQEIEKLIQNISFKFPLEVYELYQYCNGGVTLAPSLVLNSLEFAMDQSRHSDWMRGEKFGDSNYMLPLFHGDGKDFYYVVCDELEKNSSPIWCVFVSEQPIMYAANLTSLILSIAECYETGAYYVTYFDEESGYFDLGQDLEKIEKIFQKYNPEQINTWRYIWKD</sequence>